<dbReference type="SUPFAM" id="SSF52777">
    <property type="entry name" value="CoA-dependent acyltransferases"/>
    <property type="match status" value="2"/>
</dbReference>
<dbReference type="GO" id="GO:0031177">
    <property type="term" value="F:phosphopantetheine binding"/>
    <property type="evidence" value="ECO:0007669"/>
    <property type="project" value="InterPro"/>
</dbReference>
<dbReference type="InterPro" id="IPR010071">
    <property type="entry name" value="AA_adenyl_dom"/>
</dbReference>
<dbReference type="InterPro" id="IPR045851">
    <property type="entry name" value="AMP-bd_C_sf"/>
</dbReference>
<dbReference type="InterPro" id="IPR042099">
    <property type="entry name" value="ANL_N_sf"/>
</dbReference>
<dbReference type="Gene3D" id="3.30.559.10">
    <property type="entry name" value="Chloramphenicol acetyltransferase-like domain"/>
    <property type="match status" value="1"/>
</dbReference>
<dbReference type="Pfam" id="PF00668">
    <property type="entry name" value="Condensation"/>
    <property type="match status" value="1"/>
</dbReference>
<dbReference type="GO" id="GO:0047527">
    <property type="term" value="F:2,3-dihydroxybenzoate-serine ligase activity"/>
    <property type="evidence" value="ECO:0007669"/>
    <property type="project" value="TreeGrafter"/>
</dbReference>
<keyword evidence="3" id="KW-0596">Phosphopantetheine</keyword>
<evidence type="ECO:0000256" key="2">
    <source>
        <dbReference type="ARBA" id="ARBA00006432"/>
    </source>
</evidence>
<dbReference type="Gene3D" id="3.40.50.1820">
    <property type="entry name" value="alpha/beta hydrolase"/>
    <property type="match status" value="1"/>
</dbReference>
<evidence type="ECO:0000313" key="8">
    <source>
        <dbReference type="Proteomes" id="UP000301309"/>
    </source>
</evidence>
<proteinExistence type="inferred from homology"/>
<dbReference type="InterPro" id="IPR001242">
    <property type="entry name" value="Condensation_dom"/>
</dbReference>
<dbReference type="Gene3D" id="3.40.50.12780">
    <property type="entry name" value="N-terminal domain of ligase-like"/>
    <property type="match status" value="1"/>
</dbReference>
<keyword evidence="8" id="KW-1185">Reference proteome</keyword>
<feature type="domain" description="Carrier" evidence="6">
    <location>
        <begin position="968"/>
        <end position="1043"/>
    </location>
</feature>
<accession>A0A4D4KS21</accession>
<dbReference type="PROSITE" id="PS00455">
    <property type="entry name" value="AMP_BINDING"/>
    <property type="match status" value="1"/>
</dbReference>
<dbReference type="InterPro" id="IPR009081">
    <property type="entry name" value="PP-bd_ACP"/>
</dbReference>
<dbReference type="InterPro" id="IPR029058">
    <property type="entry name" value="AB_hydrolase_fold"/>
</dbReference>
<dbReference type="GO" id="GO:0008610">
    <property type="term" value="P:lipid biosynthetic process"/>
    <property type="evidence" value="ECO:0007669"/>
    <property type="project" value="UniProtKB-ARBA"/>
</dbReference>
<evidence type="ECO:0000256" key="3">
    <source>
        <dbReference type="ARBA" id="ARBA00022450"/>
    </source>
</evidence>
<comment type="similarity">
    <text evidence="2">Belongs to the ATP-dependent AMP-binding enzyme family.</text>
</comment>
<reference evidence="7 8" key="1">
    <citation type="journal article" date="2020" name="Int. J. Syst. Evol. Microbiol.">
        <title>Reclassification of Streptomyces castelarensis and Streptomyces sporoclivatus as later heterotypic synonyms of Streptomyces antimycoticus.</title>
        <authorList>
            <person name="Komaki H."/>
            <person name="Tamura T."/>
        </authorList>
    </citation>
    <scope>NUCLEOTIDE SEQUENCE [LARGE SCALE GENOMIC DNA]</scope>
    <source>
        <strain evidence="7 8">NBRC 13459</strain>
    </source>
</reference>
<dbReference type="GO" id="GO:0009239">
    <property type="term" value="P:enterobactin biosynthetic process"/>
    <property type="evidence" value="ECO:0007669"/>
    <property type="project" value="TreeGrafter"/>
</dbReference>
<feature type="region of interest" description="Disordered" evidence="5">
    <location>
        <begin position="1040"/>
        <end position="1081"/>
    </location>
</feature>
<dbReference type="GO" id="GO:0072330">
    <property type="term" value="P:monocarboxylic acid biosynthetic process"/>
    <property type="evidence" value="ECO:0007669"/>
    <property type="project" value="UniProtKB-ARBA"/>
</dbReference>
<dbReference type="EMBL" id="BJHW01000001">
    <property type="protein sequence ID" value="GDY49686.1"/>
    <property type="molecule type" value="Genomic_DNA"/>
</dbReference>
<dbReference type="SUPFAM" id="SSF47336">
    <property type="entry name" value="ACP-like"/>
    <property type="match status" value="1"/>
</dbReference>
<dbReference type="Pfam" id="PF00501">
    <property type="entry name" value="AMP-binding"/>
    <property type="match status" value="1"/>
</dbReference>
<dbReference type="FunFam" id="3.40.50.12780:FF:000012">
    <property type="entry name" value="Non-ribosomal peptide synthetase"/>
    <property type="match status" value="1"/>
</dbReference>
<feature type="compositionally biased region" description="Basic and acidic residues" evidence="5">
    <location>
        <begin position="1053"/>
        <end position="1064"/>
    </location>
</feature>
<sequence length="1081" mass="118160">MWFAQQRNPGSASYNICVGFRISGDLDPARLRRAFESVVAHQDVLRTVYRTGADGLPVQLVLPTLDMPWRTVDCQALPTGAHLEEEVERLAGEHGRLAFDLAEDCPLRLLLIELGAREHALVLSAHHIAIDDQSWAPLLNAVAEYYRSDAAGQPAAAVLPSTVTYAQFAEWEQRRVASGEFEESLVFWRDRLDPWPAAAALPMAGGVLGERSEKGVRRHLTLSQRTSAAISAFAKASGASLFMTTLACLAAVLSRYSDSGDLAVGTVAVHRPSPEFEPLVGNFGNTLMLRFDAGGDPRFSDLLAQVRKRCIDAFGQQEVPFDQVVEAVRPPRKRDGSGLFNVMFTQRGLTLPLDITFAGQTWREVPVFNGTTRFDLAVEVASGRDGLVLTGTGAHRIFDAEGIDRVLGHLATLMEGVLADPTRRLSELPLLPDAEYHRIVHEWNATDRPEYLPRTTLPGLFAEQVRRRPDAEALVFDDQRLSYAELDGRANQLARHLVASGVAPGGLVGVLLERSPELVVTMLAVLKSGAAFVALDPAWPALRKRELISTAGLSACVTTGGMLSKGELAAMAPRVPHVDLAADGDLVAGLDRQAMEVATALEDVAYVIYTSGSTGVPKGAMITHAGIVNRLPWQADLLELTESDTVLHKAPVSFDISINEIFLPLASGCRLVLAKPGGEGDVSYLLSTIAEHRVTFVYLVSSMLDLMVQRDDATEAFRGLRHVWCGGEVLSPELYLRFRQRCGARMYHGYGPAEATIGVTCRVYETADHVRDITIGRPNPNTRIYLLDGARKPVPVGTVGEIHVGGLPLARGYLNDPERTAERFVDNPFLPGERVYRTGDLARHRADGQIEFVGRADNQVKLNGRRIELEEIEAKLAAHPGVRQVCVLVRTRGRLGRHLVAFVATGDSAVTPEELRSWLTERVPSYMVPSTVVLMPRLPLKSSGKVDRDELGSVDIPEDERRKTAYTAPQGELQEAIAAIWARTLGVEQVGVHENFFDLGGHSLLVVRVQTEIHRDLGRDISVVALFENPTVASVARQLETGTGVPGDEDTREVEKIRGRADRQRRARAGRGRTTSVKEAP</sequence>
<comment type="caution">
    <text evidence="7">The sequence shown here is derived from an EMBL/GenBank/DDBJ whole genome shotgun (WGS) entry which is preliminary data.</text>
</comment>
<dbReference type="FunFam" id="1.10.1200.10:FF:000016">
    <property type="entry name" value="Non-ribosomal peptide synthase"/>
    <property type="match status" value="1"/>
</dbReference>
<dbReference type="CDD" id="cd19531">
    <property type="entry name" value="LCL_NRPS-like"/>
    <property type="match status" value="1"/>
</dbReference>
<evidence type="ECO:0000256" key="4">
    <source>
        <dbReference type="ARBA" id="ARBA00022553"/>
    </source>
</evidence>
<dbReference type="InterPro" id="IPR023213">
    <property type="entry name" value="CAT-like_dom_sf"/>
</dbReference>
<dbReference type="Pfam" id="PF13193">
    <property type="entry name" value="AMP-binding_C"/>
    <property type="match status" value="1"/>
</dbReference>
<dbReference type="InterPro" id="IPR020806">
    <property type="entry name" value="PKS_PP-bd"/>
</dbReference>
<dbReference type="PROSITE" id="PS50075">
    <property type="entry name" value="CARRIER"/>
    <property type="match status" value="1"/>
</dbReference>
<dbReference type="InterPro" id="IPR036736">
    <property type="entry name" value="ACP-like_sf"/>
</dbReference>
<dbReference type="Proteomes" id="UP000301309">
    <property type="component" value="Unassembled WGS sequence"/>
</dbReference>
<dbReference type="InterPro" id="IPR000873">
    <property type="entry name" value="AMP-dep_synth/lig_dom"/>
</dbReference>
<dbReference type="CDD" id="cd17646">
    <property type="entry name" value="A_NRPS_AB3403-like"/>
    <property type="match status" value="1"/>
</dbReference>
<dbReference type="InterPro" id="IPR025110">
    <property type="entry name" value="AMP-bd_C"/>
</dbReference>
<dbReference type="Gene3D" id="3.30.300.30">
    <property type="match status" value="1"/>
</dbReference>
<dbReference type="SUPFAM" id="SSF56801">
    <property type="entry name" value="Acetyl-CoA synthetase-like"/>
    <property type="match status" value="1"/>
</dbReference>
<protein>
    <submittedName>
        <fullName evidence="7">Putative non-ribosomal peptide synthetase</fullName>
    </submittedName>
</protein>
<evidence type="ECO:0000313" key="7">
    <source>
        <dbReference type="EMBL" id="GDY49686.1"/>
    </source>
</evidence>
<evidence type="ECO:0000259" key="6">
    <source>
        <dbReference type="PROSITE" id="PS50075"/>
    </source>
</evidence>
<dbReference type="NCBIfam" id="TIGR01733">
    <property type="entry name" value="AA-adenyl-dom"/>
    <property type="match status" value="1"/>
</dbReference>
<name>A0A4D4KS21_STRVO</name>
<dbReference type="Pfam" id="PF00550">
    <property type="entry name" value="PP-binding"/>
    <property type="match status" value="1"/>
</dbReference>
<organism evidence="7 8">
    <name type="scientific">Streptomyces violaceusniger</name>
    <dbReference type="NCBI Taxonomy" id="68280"/>
    <lineage>
        <taxon>Bacteria</taxon>
        <taxon>Bacillati</taxon>
        <taxon>Actinomycetota</taxon>
        <taxon>Actinomycetes</taxon>
        <taxon>Kitasatosporales</taxon>
        <taxon>Streptomycetaceae</taxon>
        <taxon>Streptomyces</taxon>
        <taxon>Streptomyces violaceusniger group</taxon>
    </lineage>
</organism>
<dbReference type="PANTHER" id="PTHR45527">
    <property type="entry name" value="NONRIBOSOMAL PEPTIDE SYNTHETASE"/>
    <property type="match status" value="1"/>
</dbReference>
<keyword evidence="4" id="KW-0597">Phosphoprotein</keyword>
<dbReference type="GO" id="GO:0009366">
    <property type="term" value="C:enterobactin synthetase complex"/>
    <property type="evidence" value="ECO:0007669"/>
    <property type="project" value="TreeGrafter"/>
</dbReference>
<dbReference type="OrthoDB" id="2472181at2"/>
<dbReference type="PANTHER" id="PTHR45527:SF1">
    <property type="entry name" value="FATTY ACID SYNTHASE"/>
    <property type="match status" value="1"/>
</dbReference>
<dbReference type="GO" id="GO:0005829">
    <property type="term" value="C:cytosol"/>
    <property type="evidence" value="ECO:0007669"/>
    <property type="project" value="TreeGrafter"/>
</dbReference>
<dbReference type="InterPro" id="IPR020845">
    <property type="entry name" value="AMP-binding_CS"/>
</dbReference>
<dbReference type="AlphaFoldDB" id="A0A4D4KS21"/>
<evidence type="ECO:0000256" key="1">
    <source>
        <dbReference type="ARBA" id="ARBA00001957"/>
    </source>
</evidence>
<evidence type="ECO:0000256" key="5">
    <source>
        <dbReference type="SAM" id="MobiDB-lite"/>
    </source>
</evidence>
<dbReference type="GO" id="GO:0043041">
    <property type="term" value="P:amino acid activation for nonribosomal peptide biosynthetic process"/>
    <property type="evidence" value="ECO:0007669"/>
    <property type="project" value="TreeGrafter"/>
</dbReference>
<gene>
    <name evidence="7" type="ORF">SVIO_003090</name>
</gene>
<dbReference type="Gene3D" id="3.30.559.30">
    <property type="entry name" value="Nonribosomal peptide synthetase, condensation domain"/>
    <property type="match status" value="1"/>
</dbReference>
<dbReference type="SMART" id="SM00823">
    <property type="entry name" value="PKS_PP"/>
    <property type="match status" value="1"/>
</dbReference>
<comment type="cofactor">
    <cofactor evidence="1">
        <name>pantetheine 4'-phosphate</name>
        <dbReference type="ChEBI" id="CHEBI:47942"/>
    </cofactor>
</comment>